<dbReference type="Pfam" id="PF12708">
    <property type="entry name" value="Pect-lyase_RHGA_epim"/>
    <property type="match status" value="1"/>
</dbReference>
<evidence type="ECO:0000256" key="3">
    <source>
        <dbReference type="ARBA" id="ARBA00022801"/>
    </source>
</evidence>
<name>A0A229UUL6_9BACL</name>
<evidence type="ECO:0000256" key="1">
    <source>
        <dbReference type="ARBA" id="ARBA00008834"/>
    </source>
</evidence>
<keyword evidence="9" id="KW-1185">Reference proteome</keyword>
<dbReference type="Proteomes" id="UP000215509">
    <property type="component" value="Unassembled WGS sequence"/>
</dbReference>
<dbReference type="PANTHER" id="PTHR31321">
    <property type="entry name" value="ACYL-COA THIOESTER HYDROLASE YBHC-RELATED"/>
    <property type="match status" value="1"/>
</dbReference>
<organism evidence="8 9">
    <name type="scientific">Paenibacillus rigui</name>
    <dbReference type="NCBI Taxonomy" id="554312"/>
    <lineage>
        <taxon>Bacteria</taxon>
        <taxon>Bacillati</taxon>
        <taxon>Bacillota</taxon>
        <taxon>Bacilli</taxon>
        <taxon>Bacillales</taxon>
        <taxon>Paenibacillaceae</taxon>
        <taxon>Paenibacillus</taxon>
    </lineage>
</organism>
<dbReference type="Gene3D" id="2.160.20.10">
    <property type="entry name" value="Single-stranded right-handed beta-helix, Pectin lyase-like"/>
    <property type="match status" value="2"/>
</dbReference>
<dbReference type="GO" id="GO:0009279">
    <property type="term" value="C:cell outer membrane"/>
    <property type="evidence" value="ECO:0007669"/>
    <property type="project" value="TreeGrafter"/>
</dbReference>
<dbReference type="GO" id="GO:0000272">
    <property type="term" value="P:polysaccharide catabolic process"/>
    <property type="evidence" value="ECO:0007669"/>
    <property type="project" value="InterPro"/>
</dbReference>
<dbReference type="GO" id="GO:0030246">
    <property type="term" value="F:carbohydrate binding"/>
    <property type="evidence" value="ECO:0007669"/>
    <property type="project" value="InterPro"/>
</dbReference>
<evidence type="ECO:0000256" key="5">
    <source>
        <dbReference type="ARBA" id="ARBA00023295"/>
    </source>
</evidence>
<dbReference type="CDD" id="cd00063">
    <property type="entry name" value="FN3"/>
    <property type="match status" value="1"/>
</dbReference>
<dbReference type="InterPro" id="IPR024535">
    <property type="entry name" value="RHGA/B-epi-like_pectate_lyase"/>
</dbReference>
<dbReference type="InterPro" id="IPR036439">
    <property type="entry name" value="Dockerin_dom_sf"/>
</dbReference>
<dbReference type="Pfam" id="PF00041">
    <property type="entry name" value="fn3"/>
    <property type="match status" value="1"/>
</dbReference>
<dbReference type="GO" id="GO:0004650">
    <property type="term" value="F:polygalacturonase activity"/>
    <property type="evidence" value="ECO:0007669"/>
    <property type="project" value="InterPro"/>
</dbReference>
<dbReference type="PROSITE" id="PS00502">
    <property type="entry name" value="POLYGALACTURONASE"/>
    <property type="match status" value="1"/>
</dbReference>
<dbReference type="GO" id="GO:0042545">
    <property type="term" value="P:cell wall modification"/>
    <property type="evidence" value="ECO:0007669"/>
    <property type="project" value="InterPro"/>
</dbReference>
<dbReference type="Gene3D" id="1.20.1270.90">
    <property type="entry name" value="AF1782-like"/>
    <property type="match status" value="1"/>
</dbReference>
<protein>
    <recommendedName>
        <fullName evidence="7">Fibronectin type-III domain-containing protein</fullName>
    </recommendedName>
</protein>
<sequence length="1690" mass="179166">MKRSPWMITTMIFLIIVSYLPGLPQYVMADALHASASSTAAPIYPPTELRMSPASNTDNSVVLVWEKPMLYSNVTNYNIYDSEGRFIGKTPKTYFKIEGLSSETAYRYTIRAQDASGMESLDSNSVQITTKPVGVRLNVKDFGATGNGQSLDTAAIQAAMDACPPGGTVYFPAGSYLTGALFFNHSHMTVYVDAGAQIKPSRHKADFLPFVAARHSLEEPKAYASVFNAGVMDHTNYGFSITDIAMIGPGTIGDEDNGLALREEYDQDQAEVGVTYGGGSLLSFNNARNIYLDGLQIRNGMMWTVVPVYSKDITAYGLDIVTTVHNGDGFDPNSSENVYILSSTFQTGDDSSAIKSGINQEGREIGRPSRFIYYRGDTFSGGHGGIVLGSEMSGGVSDVFAEDCILTPVDVPTNGINAGFKIKTSTSRGGYIRNVQIRDSLINRIELNSNYDKLTVPDNYPPDLSNFRFINLRNSDTNGSGNVISLTGAASTPTSDNSLKNVQFSNCSFYQAQLAYTENIYFNNCTFTQPISVTNSNNIVQDGSVLYDKSFPIREDFTSYRTGDLPGGYWTAATDIPGALKIAADGSQEANSLYFDDTGSGYVQASRKFTAQTGVVTAQVYMMLPAPPNLTNGVPNGTYATKATSNHNLFQLLGSDGKMALSITTQGNGSLGYNIKNVTAPAIVPSIPLGSWFSVKAVIDYPNKSVDVYYNGTKVLSGQPFYDATSIPKDIGTFKTITPNNNTTVAAQVYLDDLMIEGTSASNQGYGINLTSLTGANSISAKGGSLQFSAAKTTGSSSSVAWAVYQSDLTPTDAAIIDSNGVLTARKNGNVVVTASMNDGTAVVGLMPITITGQQSMTGFKPVSVTTAVGTPPELPSVVSVCWDDGSVTPASVTWDLVIPAQYKQTGPLTVQGTVEGFSQRAAAKVNVVPLTVSGYKPVVIKTTPGTAPSLPEKVTALLNNKTTQTLPVVWSGVSPDQYAGVNVKGFTVAGTVQGASLPVTAHVSVLPASMQGLNPILVAADGSGDYKTIQEAVQAVPDANASRAVIFIKNGIYYEKVLIPETKPYVSFIGESEDGTILTYDDHPKKTAPDGTPLGLGTYNDYTLMIKGHDFNAKHMTIANTSGSGAGQSVAVDVYADKAFFEKCKILGYQDTLLTRNLTDNADPANYANNSTVQTYRSYYKDCYIAGSVDFIFGPGIAVFDHSEIHSMLSGHVTAASTPAGQKYGYVFLDSMVTGEALLATKQTAIGPVDLGRPWRPYAQTVYLNSYMDKHIATGGWNNFGKASNEATAYYAEYQSTGPGANPTGRLSWTHQLTDDQAKKYTIDQIFAAGSLIGGTDSWDPTIPSPAVAIASIPAIQVMTLAGSAPVLPTVVDAVYTDGTTQKVQVTWEPVAPEQYAQDGTFTVKGTVQGTSIQAAATITVRAGSLLTGPDSVTAGQPLDILYGWAGVSEEVYGMDLTFSYNPDQMQFVSADSLVNGVSVVAQTNGSGQARILVASSTTGVYLTGSLSNILQLHFKTNISASPATSTVSLTNAMIADGSGSETAVEGSSYQVVIKAAAAANTTVLVSKINEAQSKLASASAGTKWGQYAQAAVDALNTAVSKAANLLNSSYPTQAEVDQAVVDLSLAIEAFNDSLNMKASVGDLAIIASHYGMTSADTNWATVQRYDINHDLKLDIVDLAAIAKKIVNE</sequence>
<keyword evidence="5" id="KW-0326">Glycosidase</keyword>
<dbReference type="Gene3D" id="2.60.40.10">
    <property type="entry name" value="Immunoglobulins"/>
    <property type="match status" value="1"/>
</dbReference>
<gene>
    <name evidence="8" type="ORF">CF651_07355</name>
</gene>
<dbReference type="PROSITE" id="PS00503">
    <property type="entry name" value="PECTINESTERASE_2"/>
    <property type="match status" value="1"/>
</dbReference>
<reference evidence="8 9" key="1">
    <citation type="submission" date="2017-07" db="EMBL/GenBank/DDBJ databases">
        <title>Genome sequencing and assembly of Paenibacillus rigui.</title>
        <authorList>
            <person name="Mayilraj S."/>
        </authorList>
    </citation>
    <scope>NUCLEOTIDE SEQUENCE [LARGE SCALE GENOMIC DNA]</scope>
    <source>
        <strain evidence="8 9">JCM 16352</strain>
    </source>
</reference>
<evidence type="ECO:0000256" key="6">
    <source>
        <dbReference type="PROSITE-ProRule" id="PRU10040"/>
    </source>
</evidence>
<evidence type="ECO:0000256" key="4">
    <source>
        <dbReference type="ARBA" id="ARBA00023085"/>
    </source>
</evidence>
<dbReference type="SUPFAM" id="SSF51126">
    <property type="entry name" value="Pectin lyase-like"/>
    <property type="match status" value="2"/>
</dbReference>
<dbReference type="SUPFAM" id="SSF49265">
    <property type="entry name" value="Fibronectin type III"/>
    <property type="match status" value="1"/>
</dbReference>
<keyword evidence="3" id="KW-0378">Hydrolase</keyword>
<dbReference type="PANTHER" id="PTHR31321:SF57">
    <property type="entry name" value="PECTINESTERASE 53-RELATED"/>
    <property type="match status" value="1"/>
</dbReference>
<dbReference type="InterPro" id="IPR012334">
    <property type="entry name" value="Pectin_lyas_fold"/>
</dbReference>
<dbReference type="InterPro" id="IPR036116">
    <property type="entry name" value="FN3_sf"/>
</dbReference>
<evidence type="ECO:0000256" key="2">
    <source>
        <dbReference type="ARBA" id="ARBA00008891"/>
    </source>
</evidence>
<dbReference type="Pfam" id="PF00295">
    <property type="entry name" value="Glyco_hydro_28"/>
    <property type="match status" value="1"/>
</dbReference>
<dbReference type="InterPro" id="IPR033131">
    <property type="entry name" value="Pectinesterase_Asp_AS"/>
</dbReference>
<evidence type="ECO:0000313" key="8">
    <source>
        <dbReference type="EMBL" id="OXM86951.1"/>
    </source>
</evidence>
<comment type="caution">
    <text evidence="8">The sequence shown here is derived from an EMBL/GenBank/DDBJ whole genome shotgun (WGS) entry which is preliminary data.</text>
</comment>
<proteinExistence type="inferred from homology"/>
<dbReference type="InterPro" id="IPR003961">
    <property type="entry name" value="FN3_dom"/>
</dbReference>
<dbReference type="InterPro" id="IPR013783">
    <property type="entry name" value="Ig-like_fold"/>
</dbReference>
<dbReference type="InterPro" id="IPR008965">
    <property type="entry name" value="CBM2/CBM3_carb-bd_dom_sf"/>
</dbReference>
<feature type="active site" evidence="6">
    <location>
        <position position="1191"/>
    </location>
</feature>
<dbReference type="CDD" id="cd08547">
    <property type="entry name" value="Type_II_cohesin"/>
    <property type="match status" value="1"/>
</dbReference>
<feature type="domain" description="Fibronectin type-III" evidence="7">
    <location>
        <begin position="45"/>
        <end position="133"/>
    </location>
</feature>
<dbReference type="Pfam" id="PF07532">
    <property type="entry name" value="Big_4"/>
    <property type="match status" value="3"/>
</dbReference>
<dbReference type="Pfam" id="PF00963">
    <property type="entry name" value="Cohesin"/>
    <property type="match status" value="1"/>
</dbReference>
<dbReference type="OrthoDB" id="2666017at2"/>
<dbReference type="GO" id="GO:0030599">
    <property type="term" value="F:pectinesterase activity"/>
    <property type="evidence" value="ECO:0007669"/>
    <property type="project" value="InterPro"/>
</dbReference>
<dbReference type="InterPro" id="IPR000743">
    <property type="entry name" value="Glyco_hydro_28"/>
</dbReference>
<dbReference type="PROSITE" id="PS50853">
    <property type="entry name" value="FN3"/>
    <property type="match status" value="1"/>
</dbReference>
<dbReference type="SMART" id="SM00060">
    <property type="entry name" value="FN3"/>
    <property type="match status" value="2"/>
</dbReference>
<keyword evidence="4" id="KW-0063">Aspartyl esterase</keyword>
<dbReference type="SUPFAM" id="SSF49384">
    <property type="entry name" value="Carbohydrate-binding domain"/>
    <property type="match status" value="1"/>
</dbReference>
<dbReference type="Gene3D" id="2.60.40.680">
    <property type="match status" value="1"/>
</dbReference>
<dbReference type="EMBL" id="NMQW01000011">
    <property type="protein sequence ID" value="OXM86951.1"/>
    <property type="molecule type" value="Genomic_DNA"/>
</dbReference>
<evidence type="ECO:0000313" key="9">
    <source>
        <dbReference type="Proteomes" id="UP000215509"/>
    </source>
</evidence>
<dbReference type="Pfam" id="PF01095">
    <property type="entry name" value="Pectinesterase"/>
    <property type="match status" value="1"/>
</dbReference>
<evidence type="ECO:0000259" key="7">
    <source>
        <dbReference type="PROSITE" id="PS50853"/>
    </source>
</evidence>
<dbReference type="InterPro" id="IPR000070">
    <property type="entry name" value="Pectinesterase_cat"/>
</dbReference>
<accession>A0A229UUL6</accession>
<dbReference type="InterPro" id="IPR011081">
    <property type="entry name" value="Big_4"/>
</dbReference>
<dbReference type="Gene3D" id="1.10.1330.10">
    <property type="entry name" value="Dockerin domain"/>
    <property type="match status" value="1"/>
</dbReference>
<dbReference type="InterPro" id="IPR011050">
    <property type="entry name" value="Pectin_lyase_fold/virulence"/>
</dbReference>
<dbReference type="InterPro" id="IPR002102">
    <property type="entry name" value="Cohesin_dom"/>
</dbReference>
<comment type="similarity">
    <text evidence="2">Belongs to the pectinesterase family.</text>
</comment>
<comment type="similarity">
    <text evidence="1">Belongs to the glycosyl hydrolase 28 family.</text>
</comment>